<feature type="transmembrane region" description="Helical" evidence="10">
    <location>
        <begin position="199"/>
        <end position="217"/>
    </location>
</feature>
<dbReference type="SUPFAM" id="SSF161098">
    <property type="entry name" value="MetI-like"/>
    <property type="match status" value="1"/>
</dbReference>
<comment type="similarity">
    <text evidence="3 11">Belongs to the binding-protein-dependent transport system permease family. CysTW subfamily.</text>
</comment>
<reference evidence="13 14" key="1">
    <citation type="submission" date="2018-07" db="EMBL/GenBank/DDBJ databases">
        <title>Campylobacter zealandensis sp. nov., isolated from birds and water in New Zealand.</title>
        <authorList>
            <person name="Wilkinson D.A."/>
            <person name="Biggs P.J."/>
            <person name="French N.P."/>
            <person name="Midwinter A.C."/>
        </authorList>
    </citation>
    <scope>NUCLEOTIDE SEQUENCE [LARGE SCALE GENOMIC DNA]</scope>
    <source>
        <strain evidence="13 14">B423b</strain>
    </source>
</reference>
<dbReference type="PROSITE" id="PS50928">
    <property type="entry name" value="ABC_TM1"/>
    <property type="match status" value="1"/>
</dbReference>
<feature type="transmembrane region" description="Helical" evidence="10">
    <location>
        <begin position="146"/>
        <end position="169"/>
    </location>
</feature>
<dbReference type="InterPro" id="IPR000515">
    <property type="entry name" value="MetI-like"/>
</dbReference>
<evidence type="ECO:0000256" key="4">
    <source>
        <dbReference type="ARBA" id="ARBA00022448"/>
    </source>
</evidence>
<evidence type="ECO:0000259" key="12">
    <source>
        <dbReference type="PROSITE" id="PS50928"/>
    </source>
</evidence>
<keyword evidence="5 11" id="KW-1003">Cell membrane</keyword>
<keyword evidence="6 11" id="KW-0500">Molybdenum</keyword>
<evidence type="ECO:0000256" key="2">
    <source>
        <dbReference type="ARBA" id="ARBA00004651"/>
    </source>
</evidence>
<dbReference type="Pfam" id="PF00528">
    <property type="entry name" value="BPD_transp_1"/>
    <property type="match status" value="1"/>
</dbReference>
<dbReference type="GO" id="GO:0015098">
    <property type="term" value="F:molybdate ion transmembrane transporter activity"/>
    <property type="evidence" value="ECO:0007669"/>
    <property type="project" value="UniProtKB-UniRule"/>
</dbReference>
<evidence type="ECO:0000313" key="13">
    <source>
        <dbReference type="EMBL" id="TBR81783.1"/>
    </source>
</evidence>
<feature type="transmembrane region" description="Helical" evidence="10">
    <location>
        <begin position="87"/>
        <end position="107"/>
    </location>
</feature>
<dbReference type="Gene3D" id="1.10.3720.10">
    <property type="entry name" value="MetI-like"/>
    <property type="match status" value="1"/>
</dbReference>
<comment type="function">
    <text evidence="1 11">Part of the binding-protein-dependent transport system for molybdenum; probably responsible for the translocation of the substrate across the membrane.</text>
</comment>
<evidence type="ECO:0000256" key="8">
    <source>
        <dbReference type="ARBA" id="ARBA00022989"/>
    </source>
</evidence>
<keyword evidence="14" id="KW-1185">Reference proteome</keyword>
<evidence type="ECO:0000313" key="14">
    <source>
        <dbReference type="Proteomes" id="UP000292583"/>
    </source>
</evidence>
<dbReference type="InterPro" id="IPR011867">
    <property type="entry name" value="ModB_ABC"/>
</dbReference>
<dbReference type="CDD" id="cd06261">
    <property type="entry name" value="TM_PBP2"/>
    <property type="match status" value="1"/>
</dbReference>
<evidence type="ECO:0000256" key="3">
    <source>
        <dbReference type="ARBA" id="ARBA00007069"/>
    </source>
</evidence>
<feature type="transmembrane region" description="Helical" evidence="10">
    <location>
        <begin position="12"/>
        <end position="36"/>
    </location>
</feature>
<evidence type="ECO:0000256" key="11">
    <source>
        <dbReference type="RuleBase" id="RU365097"/>
    </source>
</evidence>
<evidence type="ECO:0000256" key="7">
    <source>
        <dbReference type="ARBA" id="ARBA00022692"/>
    </source>
</evidence>
<organism evidence="13 14">
    <name type="scientific">Campylobacter novaezeelandiae</name>
    <dbReference type="NCBI Taxonomy" id="2267891"/>
    <lineage>
        <taxon>Bacteria</taxon>
        <taxon>Pseudomonadati</taxon>
        <taxon>Campylobacterota</taxon>
        <taxon>Epsilonproteobacteria</taxon>
        <taxon>Campylobacterales</taxon>
        <taxon>Campylobacteraceae</taxon>
        <taxon>Campylobacter</taxon>
    </lineage>
</organism>
<dbReference type="PANTHER" id="PTHR30183">
    <property type="entry name" value="MOLYBDENUM TRANSPORT SYSTEM PERMEASE PROTEIN MODB"/>
    <property type="match status" value="1"/>
</dbReference>
<evidence type="ECO:0000256" key="6">
    <source>
        <dbReference type="ARBA" id="ARBA00022505"/>
    </source>
</evidence>
<keyword evidence="8 10" id="KW-1133">Transmembrane helix</keyword>
<evidence type="ECO:0000256" key="9">
    <source>
        <dbReference type="ARBA" id="ARBA00023136"/>
    </source>
</evidence>
<dbReference type="RefSeq" id="WP_131163138.1">
    <property type="nucleotide sequence ID" value="NZ_CP076657.1"/>
</dbReference>
<dbReference type="PANTHER" id="PTHR30183:SF8">
    <property type="entry name" value="MOLYBDENUM TRANSPORT SYSTEM PERMEASE"/>
    <property type="match status" value="1"/>
</dbReference>
<protein>
    <recommendedName>
        <fullName evidence="11">Molybdenum transport system permease</fullName>
    </recommendedName>
</protein>
<feature type="transmembrane region" description="Helical" evidence="10">
    <location>
        <begin position="48"/>
        <end position="67"/>
    </location>
</feature>
<comment type="caution">
    <text evidence="13">The sequence shown here is derived from an EMBL/GenBank/DDBJ whole genome shotgun (WGS) entry which is preliminary data.</text>
</comment>
<keyword evidence="7 10" id="KW-0812">Transmembrane</keyword>
<comment type="subcellular location">
    <subcellularLocation>
        <location evidence="2 10">Cell membrane</location>
        <topology evidence="2 10">Multi-pass membrane protein</topology>
    </subcellularLocation>
</comment>
<dbReference type="EMBL" id="QPGR01000003">
    <property type="protein sequence ID" value="TBR81783.1"/>
    <property type="molecule type" value="Genomic_DNA"/>
</dbReference>
<dbReference type="OrthoDB" id="9795403at2"/>
<accession>A0A4Q9JUZ9</accession>
<dbReference type="GO" id="GO:0005886">
    <property type="term" value="C:plasma membrane"/>
    <property type="evidence" value="ECO:0007669"/>
    <property type="project" value="UniProtKB-SubCell"/>
</dbReference>
<feature type="domain" description="ABC transmembrane type-1" evidence="12">
    <location>
        <begin position="10"/>
        <end position="216"/>
    </location>
</feature>
<dbReference type="InterPro" id="IPR035906">
    <property type="entry name" value="MetI-like_sf"/>
</dbReference>
<evidence type="ECO:0000256" key="10">
    <source>
        <dbReference type="RuleBase" id="RU363032"/>
    </source>
</evidence>
<dbReference type="AlphaFoldDB" id="A0A4Q9JUZ9"/>
<sequence>MLDNDFLQTLWLTFKLAFITSFILFFIGIALAYLFVFVNFKFKSIFQVLVSMPLILPPSVLGFYLLITFSPNSFLGNFLKEYFNISLVFSFEGLVLASVIFSLPFMVNPLQSSFSSINPNLILASYTLGKNKFITFFKVILPNSKLGIFTGFIMSFAHTIGEFGVVMMIGGHKKGETLVASIAIYDELETLNYSLAHQYAFTLFIFSFLVLLSLYFINKKFISQVNS</sequence>
<keyword evidence="4 10" id="KW-0813">Transport</keyword>
<dbReference type="NCBIfam" id="TIGR02141">
    <property type="entry name" value="modB_ABC"/>
    <property type="match status" value="1"/>
</dbReference>
<proteinExistence type="inferred from homology"/>
<gene>
    <name evidence="13" type="primary">modB</name>
    <name evidence="13" type="ORF">DU473_02575</name>
</gene>
<dbReference type="Proteomes" id="UP000292583">
    <property type="component" value="Unassembled WGS sequence"/>
</dbReference>
<evidence type="ECO:0000256" key="5">
    <source>
        <dbReference type="ARBA" id="ARBA00022475"/>
    </source>
</evidence>
<name>A0A4Q9JUZ9_9BACT</name>
<keyword evidence="9 10" id="KW-0472">Membrane</keyword>
<evidence type="ECO:0000256" key="1">
    <source>
        <dbReference type="ARBA" id="ARBA00002949"/>
    </source>
</evidence>